<accession>A0ACB8Q9F8</accession>
<dbReference type="Proteomes" id="UP000814128">
    <property type="component" value="Unassembled WGS sequence"/>
</dbReference>
<name>A0ACB8Q9F8_9AGAM</name>
<sequence>MARTVALVGAGDVAKYFVEEFLRVGYKVIVLSRAARPWFSDRPDIIFCVSDYTTASFLEIFDTYTVEAVFCLIHDNSFLYTSVHESILSACTASKTAKRFVPSEYDGNIDVHWDKPRFHLHTHVPFRERLARQDAIKYTLLCHGWFMDYVVPADKIYLKDIYPVWPVDINNGFDDVVIPGSGEEAIGLTAARDVARVGAQLLEVPEWTEKTYVCGEYTTWNVLIAQLGRFYGRRFNIVYKPVSGVQKVMDDPAATETALNFAYMEEWNFSGASAPPKEQLLSEVRLRSVAELLEDGKRGGVV</sequence>
<reference evidence="1" key="1">
    <citation type="submission" date="2021-02" db="EMBL/GenBank/DDBJ databases">
        <authorList>
            <consortium name="DOE Joint Genome Institute"/>
            <person name="Ahrendt S."/>
            <person name="Looney B.P."/>
            <person name="Miyauchi S."/>
            <person name="Morin E."/>
            <person name="Drula E."/>
            <person name="Courty P.E."/>
            <person name="Chicoki N."/>
            <person name="Fauchery L."/>
            <person name="Kohler A."/>
            <person name="Kuo A."/>
            <person name="Labutti K."/>
            <person name="Pangilinan J."/>
            <person name="Lipzen A."/>
            <person name="Riley R."/>
            <person name="Andreopoulos W."/>
            <person name="He G."/>
            <person name="Johnson J."/>
            <person name="Barry K.W."/>
            <person name="Grigoriev I.V."/>
            <person name="Nagy L."/>
            <person name="Hibbett D."/>
            <person name="Henrissat B."/>
            <person name="Matheny P.B."/>
            <person name="Labbe J."/>
            <person name="Martin F."/>
        </authorList>
    </citation>
    <scope>NUCLEOTIDE SEQUENCE</scope>
    <source>
        <strain evidence="1">EC-137</strain>
    </source>
</reference>
<protein>
    <submittedName>
        <fullName evidence="1">Uncharacterized protein</fullName>
    </submittedName>
</protein>
<comment type="caution">
    <text evidence="1">The sequence shown here is derived from an EMBL/GenBank/DDBJ whole genome shotgun (WGS) entry which is preliminary data.</text>
</comment>
<gene>
    <name evidence="1" type="ORF">K488DRAFT_58538</name>
</gene>
<keyword evidence="2" id="KW-1185">Reference proteome</keyword>
<reference evidence="1" key="2">
    <citation type="journal article" date="2022" name="New Phytol.">
        <title>Evolutionary transition to the ectomycorrhizal habit in the genomes of a hyperdiverse lineage of mushroom-forming fungi.</title>
        <authorList>
            <person name="Looney B."/>
            <person name="Miyauchi S."/>
            <person name="Morin E."/>
            <person name="Drula E."/>
            <person name="Courty P.E."/>
            <person name="Kohler A."/>
            <person name="Kuo A."/>
            <person name="LaButti K."/>
            <person name="Pangilinan J."/>
            <person name="Lipzen A."/>
            <person name="Riley R."/>
            <person name="Andreopoulos W."/>
            <person name="He G."/>
            <person name="Johnson J."/>
            <person name="Nolan M."/>
            <person name="Tritt A."/>
            <person name="Barry K.W."/>
            <person name="Grigoriev I.V."/>
            <person name="Nagy L.G."/>
            <person name="Hibbett D."/>
            <person name="Henrissat B."/>
            <person name="Matheny P.B."/>
            <person name="Labbe J."/>
            <person name="Martin F.M."/>
        </authorList>
    </citation>
    <scope>NUCLEOTIDE SEQUENCE</scope>
    <source>
        <strain evidence="1">EC-137</strain>
    </source>
</reference>
<dbReference type="EMBL" id="MU273751">
    <property type="protein sequence ID" value="KAI0028459.1"/>
    <property type="molecule type" value="Genomic_DNA"/>
</dbReference>
<evidence type="ECO:0000313" key="1">
    <source>
        <dbReference type="EMBL" id="KAI0028459.1"/>
    </source>
</evidence>
<evidence type="ECO:0000313" key="2">
    <source>
        <dbReference type="Proteomes" id="UP000814128"/>
    </source>
</evidence>
<organism evidence="1 2">
    <name type="scientific">Vararia minispora EC-137</name>
    <dbReference type="NCBI Taxonomy" id="1314806"/>
    <lineage>
        <taxon>Eukaryota</taxon>
        <taxon>Fungi</taxon>
        <taxon>Dikarya</taxon>
        <taxon>Basidiomycota</taxon>
        <taxon>Agaricomycotina</taxon>
        <taxon>Agaricomycetes</taxon>
        <taxon>Russulales</taxon>
        <taxon>Lachnocladiaceae</taxon>
        <taxon>Vararia</taxon>
    </lineage>
</organism>
<proteinExistence type="predicted"/>